<dbReference type="SUPFAM" id="SSF46785">
    <property type="entry name" value="Winged helix' DNA-binding domain"/>
    <property type="match status" value="1"/>
</dbReference>
<proteinExistence type="predicted"/>
<reference evidence="5" key="1">
    <citation type="journal article" date="2014" name="Front. Microbiol.">
        <title>High frequency of phylogenetically diverse reductive dehalogenase-homologous genes in deep subseafloor sedimentary metagenomes.</title>
        <authorList>
            <person name="Kawai M."/>
            <person name="Futagami T."/>
            <person name="Toyoda A."/>
            <person name="Takaki Y."/>
            <person name="Nishi S."/>
            <person name="Hori S."/>
            <person name="Arai W."/>
            <person name="Tsubouchi T."/>
            <person name="Morono Y."/>
            <person name="Uchiyama I."/>
            <person name="Ito T."/>
            <person name="Fujiyama A."/>
            <person name="Inagaki F."/>
            <person name="Takami H."/>
        </authorList>
    </citation>
    <scope>NUCLEOTIDE SEQUENCE</scope>
    <source>
        <strain evidence="5">Expedition CK06-06</strain>
    </source>
</reference>
<sequence>SPVKHIDKFRYSAYHGAMTTEAKVINEATCCDVEESPAEDTARDGGIADAATLFKALSDETRLRMVQAIARSAQELCECEIVPQFGLSQSTISYHLKVLRQAGIVECEKRGLWTYCRVNPRALMAAVKTLADLA</sequence>
<protein>
    <recommendedName>
        <fullName evidence="4">HTH arsR-type domain-containing protein</fullName>
    </recommendedName>
</protein>
<accession>X0VFF4</accession>
<feature type="non-terminal residue" evidence="5">
    <location>
        <position position="1"/>
    </location>
</feature>
<evidence type="ECO:0000256" key="1">
    <source>
        <dbReference type="ARBA" id="ARBA00023015"/>
    </source>
</evidence>
<evidence type="ECO:0000256" key="2">
    <source>
        <dbReference type="ARBA" id="ARBA00023125"/>
    </source>
</evidence>
<evidence type="ECO:0000256" key="3">
    <source>
        <dbReference type="ARBA" id="ARBA00023163"/>
    </source>
</evidence>
<name>X0VFF4_9ZZZZ</name>
<keyword evidence="1" id="KW-0805">Transcription regulation</keyword>
<dbReference type="GO" id="GO:0003677">
    <property type="term" value="F:DNA binding"/>
    <property type="evidence" value="ECO:0007669"/>
    <property type="project" value="UniProtKB-KW"/>
</dbReference>
<comment type="caution">
    <text evidence="5">The sequence shown here is derived from an EMBL/GenBank/DDBJ whole genome shotgun (WGS) entry which is preliminary data.</text>
</comment>
<dbReference type="PANTHER" id="PTHR33154">
    <property type="entry name" value="TRANSCRIPTIONAL REGULATOR, ARSR FAMILY"/>
    <property type="match status" value="1"/>
</dbReference>
<dbReference type="PANTHER" id="PTHR33154:SF18">
    <property type="entry name" value="ARSENICAL RESISTANCE OPERON REPRESSOR"/>
    <property type="match status" value="1"/>
</dbReference>
<dbReference type="SMART" id="SM00418">
    <property type="entry name" value="HTH_ARSR"/>
    <property type="match status" value="1"/>
</dbReference>
<dbReference type="InterPro" id="IPR051081">
    <property type="entry name" value="HTH_MetalResp_TranReg"/>
</dbReference>
<feature type="domain" description="HTH arsR-type" evidence="4">
    <location>
        <begin position="42"/>
        <end position="134"/>
    </location>
</feature>
<dbReference type="GO" id="GO:0003700">
    <property type="term" value="F:DNA-binding transcription factor activity"/>
    <property type="evidence" value="ECO:0007669"/>
    <property type="project" value="InterPro"/>
</dbReference>
<evidence type="ECO:0000313" key="5">
    <source>
        <dbReference type="EMBL" id="GAG16959.1"/>
    </source>
</evidence>
<keyword evidence="3" id="KW-0804">Transcription</keyword>
<dbReference type="EMBL" id="BARS01039266">
    <property type="protein sequence ID" value="GAG16959.1"/>
    <property type="molecule type" value="Genomic_DNA"/>
</dbReference>
<dbReference type="PRINTS" id="PR00778">
    <property type="entry name" value="HTHARSR"/>
</dbReference>
<organism evidence="5">
    <name type="scientific">marine sediment metagenome</name>
    <dbReference type="NCBI Taxonomy" id="412755"/>
    <lineage>
        <taxon>unclassified sequences</taxon>
        <taxon>metagenomes</taxon>
        <taxon>ecological metagenomes</taxon>
    </lineage>
</organism>
<dbReference type="CDD" id="cd00090">
    <property type="entry name" value="HTH_ARSR"/>
    <property type="match status" value="1"/>
</dbReference>
<dbReference type="NCBIfam" id="NF033788">
    <property type="entry name" value="HTH_metalloreg"/>
    <property type="match status" value="1"/>
</dbReference>
<gene>
    <name evidence="5" type="ORF">S01H1_59977</name>
</gene>
<dbReference type="InterPro" id="IPR011991">
    <property type="entry name" value="ArsR-like_HTH"/>
</dbReference>
<dbReference type="Gene3D" id="1.10.10.10">
    <property type="entry name" value="Winged helix-like DNA-binding domain superfamily/Winged helix DNA-binding domain"/>
    <property type="match status" value="1"/>
</dbReference>
<dbReference type="InterPro" id="IPR001845">
    <property type="entry name" value="HTH_ArsR_DNA-bd_dom"/>
</dbReference>
<dbReference type="InterPro" id="IPR036390">
    <property type="entry name" value="WH_DNA-bd_sf"/>
</dbReference>
<dbReference type="InterPro" id="IPR036388">
    <property type="entry name" value="WH-like_DNA-bd_sf"/>
</dbReference>
<dbReference type="AlphaFoldDB" id="X0VFF4"/>
<dbReference type="Pfam" id="PF01022">
    <property type="entry name" value="HTH_5"/>
    <property type="match status" value="1"/>
</dbReference>
<keyword evidence="2" id="KW-0238">DNA-binding</keyword>
<evidence type="ECO:0000259" key="4">
    <source>
        <dbReference type="PROSITE" id="PS50987"/>
    </source>
</evidence>
<dbReference type="PROSITE" id="PS50987">
    <property type="entry name" value="HTH_ARSR_2"/>
    <property type="match status" value="1"/>
</dbReference>